<proteinExistence type="predicted"/>
<accession>A0A9W5AQZ0</accession>
<dbReference type="Proteomes" id="UP000052257">
    <property type="component" value="Unassembled WGS sequence"/>
</dbReference>
<dbReference type="EMBL" id="FAUW01000002">
    <property type="protein sequence ID" value="CUU78184.1"/>
    <property type="molecule type" value="Genomic_DNA"/>
</dbReference>
<organism evidence="3 5">
    <name type="scientific">Campylobacter hyointestinalis subsp. hyointestinalis</name>
    <dbReference type="NCBI Taxonomy" id="91352"/>
    <lineage>
        <taxon>Bacteria</taxon>
        <taxon>Pseudomonadati</taxon>
        <taxon>Campylobacterota</taxon>
        <taxon>Epsilonproteobacteria</taxon>
        <taxon>Campylobacterales</taxon>
        <taxon>Campylobacteraceae</taxon>
        <taxon>Campylobacter</taxon>
    </lineage>
</organism>
<protein>
    <submittedName>
        <fullName evidence="3">TPR repeat-containing protein</fullName>
    </submittedName>
</protein>
<evidence type="ECO:0000313" key="5">
    <source>
        <dbReference type="Proteomes" id="UP000052237"/>
    </source>
</evidence>
<dbReference type="EMBL" id="FAVB01000001">
    <property type="protein sequence ID" value="CUU70832.1"/>
    <property type="molecule type" value="Genomic_DNA"/>
</dbReference>
<reference evidence="5 6" key="1">
    <citation type="submission" date="2015-11" db="EMBL/GenBank/DDBJ databases">
        <authorList>
            <consortium name="Pathogen Informatics"/>
        </authorList>
    </citation>
    <scope>NUCLEOTIDE SEQUENCE [LARGE SCALE GENOMIC DNA]</scope>
    <source>
        <strain evidence="3 5">006A-0059</strain>
        <strain evidence="4 6">006A-0191</strain>
    </source>
</reference>
<evidence type="ECO:0000313" key="6">
    <source>
        <dbReference type="Proteomes" id="UP000052257"/>
    </source>
</evidence>
<dbReference type="RefSeq" id="WP_059431044.1">
    <property type="nucleotide sequence ID" value="NZ_FAUT01000001.1"/>
</dbReference>
<gene>
    <name evidence="3" type="ORF">ERS686654_00280</name>
    <name evidence="4" type="ORF">ERS739220_00944</name>
</gene>
<evidence type="ECO:0000256" key="1">
    <source>
        <dbReference type="PROSITE-ProRule" id="PRU00339"/>
    </source>
</evidence>
<feature type="repeat" description="TPR" evidence="1">
    <location>
        <begin position="140"/>
        <end position="173"/>
    </location>
</feature>
<evidence type="ECO:0000313" key="3">
    <source>
        <dbReference type="EMBL" id="CUU70832.1"/>
    </source>
</evidence>
<sequence length="430" mass="49875">MYWCKAIAVIALFLAGCSNKAAINANKVQIYNNVDVNTTVYLETFNAFYLVGDEQNASAIRKFYEIYKITNDISYLKEALKLAFVTKDEMLDKLMNEAKIHINDDLDILRMQIGYFVSTYDINSAKSLANELIKKDGKNATNYAILGGVYIFSDEPKKALNAFKKAYELDASENNLLKLVDVLENKFDNTKAAIKYLEDWIYENGCSKPACFTLLNLYSSSGELDSMVELYEELYKAFREVEFLEKELEILVYKKDFVNAKRILEEYGFNNLALIEIYSHLNEFEHAYALSQKIYQETKNPEFLAKMAVYKYEKNGKNTGKFELSMVARLFEESVYVLNSGVYYNYYGYLLIDHDMDIKKGLELVKKAYELEPNSPYIIDSIAWGYYKLGNCTEAKIWLDKIRDDTKFMNTKEAKYHKIAIDKCYKKGKR</sequence>
<keyword evidence="5" id="KW-1185">Reference proteome</keyword>
<dbReference type="AlphaFoldDB" id="A0A0S4R9M8"/>
<evidence type="ECO:0000256" key="2">
    <source>
        <dbReference type="SAM" id="SignalP"/>
    </source>
</evidence>
<feature type="chain" id="PRO_5009799774" evidence="2">
    <location>
        <begin position="22"/>
        <end position="430"/>
    </location>
</feature>
<dbReference type="SUPFAM" id="SSF48452">
    <property type="entry name" value="TPR-like"/>
    <property type="match status" value="1"/>
</dbReference>
<dbReference type="InterPro" id="IPR019734">
    <property type="entry name" value="TPR_rpt"/>
</dbReference>
<accession>A0A0S4R9M8</accession>
<dbReference type="PROSITE" id="PS50005">
    <property type="entry name" value="TPR"/>
    <property type="match status" value="1"/>
</dbReference>
<dbReference type="Proteomes" id="UP000052237">
    <property type="component" value="Unassembled WGS sequence"/>
</dbReference>
<evidence type="ECO:0000313" key="4">
    <source>
        <dbReference type="EMBL" id="CUU78184.1"/>
    </source>
</evidence>
<keyword evidence="1" id="KW-0802">TPR repeat</keyword>
<dbReference type="InterPro" id="IPR011990">
    <property type="entry name" value="TPR-like_helical_dom_sf"/>
</dbReference>
<name>A0A0S4R9M8_CAMHY</name>
<keyword evidence="2" id="KW-0732">Signal</keyword>
<dbReference type="PROSITE" id="PS51257">
    <property type="entry name" value="PROKAR_LIPOPROTEIN"/>
    <property type="match status" value="1"/>
</dbReference>
<comment type="caution">
    <text evidence="3">The sequence shown here is derived from an EMBL/GenBank/DDBJ whole genome shotgun (WGS) entry which is preliminary data.</text>
</comment>
<dbReference type="Gene3D" id="1.25.40.10">
    <property type="entry name" value="Tetratricopeptide repeat domain"/>
    <property type="match status" value="2"/>
</dbReference>
<dbReference type="GeneID" id="29473309"/>
<feature type="signal peptide" evidence="2">
    <location>
        <begin position="1"/>
        <end position="21"/>
    </location>
</feature>